<feature type="binding site" evidence="10">
    <location>
        <position position="174"/>
    </location>
    <ligand>
        <name>GTP</name>
        <dbReference type="ChEBI" id="CHEBI:37565"/>
    </ligand>
</feature>
<feature type="binding site" evidence="10">
    <location>
        <begin position="130"/>
        <end position="135"/>
    </location>
    <ligand>
        <name>GTP</name>
        <dbReference type="ChEBI" id="CHEBI:37565"/>
    </ligand>
</feature>
<dbReference type="GO" id="GO:0005737">
    <property type="term" value="C:cytoplasm"/>
    <property type="evidence" value="ECO:0007669"/>
    <property type="project" value="UniProtKB-SubCell"/>
</dbReference>
<evidence type="ECO:0000256" key="8">
    <source>
        <dbReference type="ARBA" id="ARBA00023134"/>
    </source>
</evidence>
<keyword evidence="6" id="KW-0378">Hydrolase</keyword>
<evidence type="ECO:0000313" key="13">
    <source>
        <dbReference type="Proteomes" id="UP000197781"/>
    </source>
</evidence>
<dbReference type="SUPFAM" id="SSF52540">
    <property type="entry name" value="P-loop containing nucleoside triphosphate hydrolases"/>
    <property type="match status" value="1"/>
</dbReference>
<evidence type="ECO:0000256" key="10">
    <source>
        <dbReference type="PIRSR" id="PIRSR006230-1"/>
    </source>
</evidence>
<comment type="subcellular location">
    <subcellularLocation>
        <location evidence="1 9">Cytoplasm</location>
    </subcellularLocation>
</comment>
<proteinExistence type="inferred from homology"/>
<dbReference type="GO" id="GO:0003723">
    <property type="term" value="F:RNA binding"/>
    <property type="evidence" value="ECO:0007669"/>
    <property type="project" value="UniProtKB-KW"/>
</dbReference>
<dbReference type="Proteomes" id="UP000197781">
    <property type="component" value="Chromosome"/>
</dbReference>
<dbReference type="InterPro" id="IPR019991">
    <property type="entry name" value="GTP-bd_ribosome_bgen"/>
</dbReference>
<dbReference type="GO" id="GO:0042254">
    <property type="term" value="P:ribosome biogenesis"/>
    <property type="evidence" value="ECO:0007669"/>
    <property type="project" value="UniProtKB-KW"/>
</dbReference>
<dbReference type="PANTHER" id="PTHR45782">
    <property type="entry name" value="MITOCHONDRIAL RIBOSOME-ASSOCIATED GTPASE 1"/>
    <property type="match status" value="1"/>
</dbReference>
<keyword evidence="5 9" id="KW-0547">Nucleotide-binding</keyword>
<comment type="similarity">
    <text evidence="9">Belongs to the TRAFAC class YlqF/YawG GTPase family. MTG1 subfamily.</text>
</comment>
<accession>A0A220MHR9</accession>
<evidence type="ECO:0000256" key="6">
    <source>
        <dbReference type="ARBA" id="ARBA00022801"/>
    </source>
</evidence>
<dbReference type="InterPro" id="IPR016478">
    <property type="entry name" value="GTPase_MTG1"/>
</dbReference>
<evidence type="ECO:0000259" key="11">
    <source>
        <dbReference type="PROSITE" id="PS51721"/>
    </source>
</evidence>
<evidence type="ECO:0000256" key="4">
    <source>
        <dbReference type="ARBA" id="ARBA00022517"/>
    </source>
</evidence>
<dbReference type="InterPro" id="IPR006073">
    <property type="entry name" value="GTP-bd"/>
</dbReference>
<dbReference type="RefSeq" id="WP_017249363.1">
    <property type="nucleotide sequence ID" value="NZ_CP018145.1"/>
</dbReference>
<dbReference type="InterPro" id="IPR027417">
    <property type="entry name" value="P-loop_NTPase"/>
</dbReference>
<dbReference type="FunFam" id="1.10.1580.10:FF:000003">
    <property type="entry name" value="Ribosome biogenesis GTPase A"/>
    <property type="match status" value="1"/>
</dbReference>
<evidence type="ECO:0000256" key="7">
    <source>
        <dbReference type="ARBA" id="ARBA00022884"/>
    </source>
</evidence>
<evidence type="ECO:0000256" key="5">
    <source>
        <dbReference type="ARBA" id="ARBA00022741"/>
    </source>
</evidence>
<dbReference type="AlphaFoldDB" id="A0A220MHR9"/>
<feature type="domain" description="CP-type G" evidence="11">
    <location>
        <begin position="14"/>
        <end position="178"/>
    </location>
</feature>
<evidence type="ECO:0000256" key="1">
    <source>
        <dbReference type="ARBA" id="ARBA00004496"/>
    </source>
</evidence>
<keyword evidence="7" id="KW-0694">RNA-binding</keyword>
<reference evidence="12 13" key="1">
    <citation type="submission" date="2016-11" db="EMBL/GenBank/DDBJ databases">
        <authorList>
            <person name="Jaros S."/>
            <person name="Januszkiewicz K."/>
            <person name="Wedrychowicz H."/>
        </authorList>
    </citation>
    <scope>NUCLEOTIDE SEQUENCE [LARGE SCALE GENOMIC DNA]</scope>
    <source>
        <strain evidence="12 13">NF2</strain>
    </source>
</reference>
<dbReference type="PROSITE" id="PS51721">
    <property type="entry name" value="G_CP"/>
    <property type="match status" value="1"/>
</dbReference>
<dbReference type="GO" id="GO:0003924">
    <property type="term" value="F:GTPase activity"/>
    <property type="evidence" value="ECO:0007669"/>
    <property type="project" value="TreeGrafter"/>
</dbReference>
<dbReference type="Gene3D" id="3.40.50.300">
    <property type="entry name" value="P-loop containing nucleotide triphosphate hydrolases"/>
    <property type="match status" value="1"/>
</dbReference>
<dbReference type="InterPro" id="IPR023179">
    <property type="entry name" value="GTP-bd_ortho_bundle_sf"/>
</dbReference>
<dbReference type="NCBIfam" id="TIGR03596">
    <property type="entry name" value="GTPase_YlqF"/>
    <property type="match status" value="1"/>
</dbReference>
<dbReference type="InterPro" id="IPR030378">
    <property type="entry name" value="G_CP_dom"/>
</dbReference>
<gene>
    <name evidence="12" type="ORF">BP422_13405</name>
</gene>
<dbReference type="CDD" id="cd01856">
    <property type="entry name" value="YlqF"/>
    <property type="match status" value="1"/>
</dbReference>
<keyword evidence="8 9" id="KW-0342">GTP-binding</keyword>
<dbReference type="Gene3D" id="1.10.1580.10">
    <property type="match status" value="1"/>
</dbReference>
<evidence type="ECO:0000256" key="2">
    <source>
        <dbReference type="ARBA" id="ARBA00014898"/>
    </source>
</evidence>
<protein>
    <recommendedName>
        <fullName evidence="2 9">Ribosome biogenesis GTPase A</fullName>
    </recommendedName>
</protein>
<feature type="binding site" evidence="10">
    <location>
        <begin position="58"/>
        <end position="61"/>
    </location>
    <ligand>
        <name>GTP</name>
        <dbReference type="ChEBI" id="CHEBI:37565"/>
    </ligand>
</feature>
<dbReference type="GO" id="GO:0006412">
    <property type="term" value="P:translation"/>
    <property type="evidence" value="ECO:0007669"/>
    <property type="project" value="TreeGrafter"/>
</dbReference>
<evidence type="ECO:0000256" key="3">
    <source>
        <dbReference type="ARBA" id="ARBA00022490"/>
    </source>
</evidence>
<sequence length="297" mass="33618">MTIQWFPGHMAKARRQVTEKLKLIDVVIELLDARLPLSSRNPMIDEIVSDKPRLILLNKADLADERATDEWIAYFRKQGIRTLPIDALSGKGVNKLPEMCKELAADMLAKRSERGMQGRAIRIMILGIPNVGKSSLINRLSKRSVAATGDRPAVTKAQQWVKMGDTLELLDTPGILWPKFEDQMVGLRLAASGAIKDELIDFTEVALFVISYMMHYYPERLIERFKLKELPEDRVEMLEEIGKKRGCLVSGGNIDYDKAAEIFLRELRSGKLGTISVERPIDWEMDEPIGKPVSFPE</sequence>
<dbReference type="EMBL" id="CP018145">
    <property type="protein sequence ID" value="ASJ54465.1"/>
    <property type="molecule type" value="Genomic_DNA"/>
</dbReference>
<dbReference type="FunFam" id="3.40.50.300:FF:000590">
    <property type="entry name" value="Ribosome biogenesis GTPase A"/>
    <property type="match status" value="1"/>
</dbReference>
<dbReference type="PIRSF" id="PIRSF006230">
    <property type="entry name" value="MG442"/>
    <property type="match status" value="1"/>
</dbReference>
<keyword evidence="3 9" id="KW-0963">Cytoplasm</keyword>
<dbReference type="GO" id="GO:0005525">
    <property type="term" value="F:GTP binding"/>
    <property type="evidence" value="ECO:0007669"/>
    <property type="project" value="UniProtKB-KW"/>
</dbReference>
<comment type="function">
    <text evidence="9">Required for a late step of 50S ribosomal subunit assembly. Has GTPase activity.</text>
</comment>
<dbReference type="PANTHER" id="PTHR45782:SF4">
    <property type="entry name" value="MITOCHONDRIAL RIBOSOME-ASSOCIATED GTPASE 1"/>
    <property type="match status" value="1"/>
</dbReference>
<organism evidence="12 13">
    <name type="scientific">Brevibacillus formosus</name>
    <dbReference type="NCBI Taxonomy" id="54913"/>
    <lineage>
        <taxon>Bacteria</taxon>
        <taxon>Bacillati</taxon>
        <taxon>Bacillota</taxon>
        <taxon>Bacilli</taxon>
        <taxon>Bacillales</taxon>
        <taxon>Paenibacillaceae</taxon>
        <taxon>Brevibacillus</taxon>
    </lineage>
</organism>
<dbReference type="PRINTS" id="PR00326">
    <property type="entry name" value="GTP1OBG"/>
</dbReference>
<evidence type="ECO:0000256" key="9">
    <source>
        <dbReference type="PIRNR" id="PIRNR006230"/>
    </source>
</evidence>
<evidence type="ECO:0000313" key="12">
    <source>
        <dbReference type="EMBL" id="ASJ54465.1"/>
    </source>
</evidence>
<name>A0A220MHR9_9BACL</name>
<keyword evidence="4" id="KW-0690">Ribosome biogenesis</keyword>
<dbReference type="KEGG" id="bfm:BP422_13405"/>
<dbReference type="Pfam" id="PF01926">
    <property type="entry name" value="MMR_HSR1"/>
    <property type="match status" value="1"/>
</dbReference>